<dbReference type="GeneID" id="26646396"/>
<dbReference type="RefSeq" id="YP_009220223.1">
    <property type="nucleotide sequence ID" value="NC_029031.1"/>
</dbReference>
<dbReference type="EMBL" id="JF974300">
    <property type="protein sequence ID" value="AET72526.1"/>
    <property type="molecule type" value="Genomic_DNA"/>
</dbReference>
<evidence type="ECO:0000313" key="4">
    <source>
        <dbReference type="Proteomes" id="UP000297398"/>
    </source>
</evidence>
<reference evidence="3" key="2">
    <citation type="submission" date="2012-12" db="EMBL/GenBank/DDBJ databases">
        <title>Genomics of marine cyanopodoviruses.</title>
        <authorList>
            <person name="Huang S."/>
            <person name="Chen F."/>
        </authorList>
    </citation>
    <scope>NUCLEOTIDE SEQUENCE [LARGE SCALE GENOMIC DNA]</scope>
</reference>
<dbReference type="Proteomes" id="UP000297398">
    <property type="component" value="Segment"/>
</dbReference>
<accession>G8EYE6</accession>
<evidence type="ECO:0000313" key="3">
    <source>
        <dbReference type="Proteomes" id="UP000030042"/>
    </source>
</evidence>
<reference evidence="1 4" key="1">
    <citation type="submission" date="2010-12" db="EMBL/GenBank/DDBJ databases">
        <title>The Genome Sequence of Synechococcus phage S-CBP42.</title>
        <authorList>
            <consortium name="The Broad Institute Genome Sequencing Platform"/>
            <person name="Henn M.R."/>
            <person name="Chen F."/>
            <person name="Wang K."/>
            <person name="Levin J."/>
            <person name="Malboeuf C."/>
            <person name="Casali M."/>
            <person name="Russ C."/>
            <person name="Lennon N."/>
            <person name="Chapman S.B."/>
            <person name="Erlich R."/>
            <person name="Young S.K."/>
            <person name="Yandava C."/>
            <person name="Zeng Q."/>
            <person name="Alvarado L."/>
            <person name="Anderson S."/>
            <person name="Berlin A."/>
            <person name="Chen Z."/>
            <person name="Freedman E."/>
            <person name="Gellesch M."/>
            <person name="Goldberg J."/>
            <person name="Green L."/>
            <person name="Griggs A."/>
            <person name="Gujja S."/>
            <person name="Heilman E.R."/>
            <person name="Heiman D."/>
            <person name="Hollinger A."/>
            <person name="Howarth C."/>
            <person name="Larson L."/>
            <person name="Mehta T."/>
            <person name="Pearson M."/>
            <person name="Roberts A."/>
            <person name="Ryan E."/>
            <person name="Saif S."/>
            <person name="Shea T."/>
            <person name="Shenoy N."/>
            <person name="Sisk P."/>
            <person name="Stolte C."/>
            <person name="Sykes S."/>
            <person name="White J."/>
            <person name="Haas B."/>
            <person name="Nusbaum C."/>
            <person name="Birren B."/>
        </authorList>
    </citation>
    <scope>NUCLEOTIDE SEQUENCE [LARGE SCALE GENOMIC DNA]</scope>
</reference>
<evidence type="ECO:0000313" key="2">
    <source>
        <dbReference type="EMBL" id="AGK86690.1"/>
    </source>
</evidence>
<gene>
    <name evidence="2" type="ORF">S-CBP42_0039</name>
    <name evidence="1" type="ORF">SXGG_00029</name>
</gene>
<name>G8EYE6_9CAUD</name>
<dbReference type="EMBL" id="KC310805">
    <property type="protein sequence ID" value="AGK86690.1"/>
    <property type="molecule type" value="Genomic_DNA"/>
</dbReference>
<keyword evidence="3" id="KW-1185">Reference proteome</keyword>
<sequence length="62" mass="7129">MIKPPTAEELARYSDEQLAALYVFFMNHPMWPDMGPIIQEAQSREVSLNQLEGLASTKLQHR</sequence>
<proteinExistence type="predicted"/>
<organism evidence="1 4">
    <name type="scientific">Synechococcus phage S-CBP42</name>
    <dbReference type="NCBI Taxonomy" id="461711"/>
    <lineage>
        <taxon>Viruses</taxon>
        <taxon>Duplodnaviria</taxon>
        <taxon>Heunggongvirae</taxon>
        <taxon>Uroviricota</taxon>
        <taxon>Caudoviricetes</taxon>
        <taxon>Autographivirales</taxon>
        <taxon>Aegirvirus</taxon>
        <taxon>Aegirvirus SCBP42</taxon>
    </lineage>
</organism>
<dbReference type="KEGG" id="vg:26646396"/>
<reference evidence="2 3" key="3">
    <citation type="journal article" date="2015" name="PLoS ONE">
        <title>Comparative Genomic and Phylogenomic Analyses Reveal a Conserved Core Genome Shared by Estuarine and Oceanic Cyanopodoviruses.</title>
        <authorList>
            <person name="Huang S."/>
            <person name="Zhang S."/>
            <person name="Jiao N."/>
            <person name="Chen F."/>
        </authorList>
    </citation>
    <scope>NUCLEOTIDE SEQUENCE [LARGE SCALE GENOMIC DNA]</scope>
</reference>
<protein>
    <submittedName>
        <fullName evidence="1">Uncharacterized protein</fullName>
    </submittedName>
</protein>
<dbReference type="Proteomes" id="UP000030042">
    <property type="component" value="Segment"/>
</dbReference>
<evidence type="ECO:0000313" key="1">
    <source>
        <dbReference type="EMBL" id="AET72526.1"/>
    </source>
</evidence>